<protein>
    <submittedName>
        <fullName evidence="2">Beta-lactamase family protein</fullName>
    </submittedName>
</protein>
<dbReference type="InterPro" id="IPR001466">
    <property type="entry name" value="Beta-lactam-related"/>
</dbReference>
<dbReference type="Gene3D" id="3.40.710.10">
    <property type="entry name" value="DD-peptidase/beta-lactamase superfamily"/>
    <property type="match status" value="1"/>
</dbReference>
<comment type="caution">
    <text evidence="2">The sequence shown here is derived from an EMBL/GenBank/DDBJ whole genome shotgun (WGS) entry which is preliminary data.</text>
</comment>
<evidence type="ECO:0000259" key="1">
    <source>
        <dbReference type="Pfam" id="PF00144"/>
    </source>
</evidence>
<feature type="domain" description="Beta-lactamase-related" evidence="1">
    <location>
        <begin position="40"/>
        <end position="317"/>
    </location>
</feature>
<dbReference type="PANTHER" id="PTHR43283:SF7">
    <property type="entry name" value="BETA-LACTAMASE-RELATED DOMAIN-CONTAINING PROTEIN"/>
    <property type="match status" value="1"/>
</dbReference>
<evidence type="ECO:0000313" key="3">
    <source>
        <dbReference type="Proteomes" id="UP001527090"/>
    </source>
</evidence>
<organism evidence="2 3">
    <name type="scientific">Paenibacillus alvei</name>
    <name type="common">Bacillus alvei</name>
    <dbReference type="NCBI Taxonomy" id="44250"/>
    <lineage>
        <taxon>Bacteria</taxon>
        <taxon>Bacillati</taxon>
        <taxon>Bacillota</taxon>
        <taxon>Bacilli</taxon>
        <taxon>Bacillales</taxon>
        <taxon>Paenibacillaceae</taxon>
        <taxon>Paenibacillus</taxon>
    </lineage>
</organism>
<dbReference type="SUPFAM" id="SSF56601">
    <property type="entry name" value="beta-lactamase/transpeptidase-like"/>
    <property type="match status" value="1"/>
</dbReference>
<proteinExistence type="predicted"/>
<name>A0ABT4EFX3_PAEAL</name>
<dbReference type="RefSeq" id="WP_268632699.1">
    <property type="nucleotide sequence ID" value="NZ_JAMDLY010000017.1"/>
</dbReference>
<reference evidence="2 3" key="1">
    <citation type="submission" date="2022-05" db="EMBL/GenBank/DDBJ databases">
        <title>Genome Sequencing of Bee-Associated Microbes.</title>
        <authorList>
            <person name="Dunlap C."/>
        </authorList>
    </citation>
    <scope>NUCLEOTIDE SEQUENCE [LARGE SCALE GENOMIC DNA]</scope>
    <source>
        <strain evidence="2 3">NRRL NRS-750</strain>
    </source>
</reference>
<evidence type="ECO:0000313" key="2">
    <source>
        <dbReference type="EMBL" id="MCY9532010.1"/>
    </source>
</evidence>
<sequence length="343" mass="38603">MNQHPSSPIQADAAEQAGFDHGKLQQALDTLPKLFPRMYYFACARHGQVIAEVYAEGVRPGQFYDLRSATKSFISTLVGIAVHRGDMPSLHEPIADYLPQDIVGKRQKDTWWHCITFKHLLTMTSGLLWETGNRLGERWIRSFHNSSSWVKYALRLPVHPERFGQFQYRSIDSHLLSVLLTSCTGIRADEYARAHLLSPIGIDHYRWDLSPDGHAAGHVGLWLTGPDMLRFGQLILDGGSIQPPAGNEGSDERFHVIPSTWITESHRPYSPGMPAFGAYGYQWWLHQLGSEEAACAVGHGGQVIYVVPSRSLTAVFAGNPHVCRWRHPKRWMEEQLLPAATFS</sequence>
<gene>
    <name evidence="2" type="ORF">M5X04_22130</name>
</gene>
<dbReference type="Pfam" id="PF00144">
    <property type="entry name" value="Beta-lactamase"/>
    <property type="match status" value="1"/>
</dbReference>
<dbReference type="InterPro" id="IPR012338">
    <property type="entry name" value="Beta-lactam/transpept-like"/>
</dbReference>
<keyword evidence="3" id="KW-1185">Reference proteome</keyword>
<dbReference type="InterPro" id="IPR050789">
    <property type="entry name" value="Diverse_Enzym_Activities"/>
</dbReference>
<dbReference type="PANTHER" id="PTHR43283">
    <property type="entry name" value="BETA-LACTAMASE-RELATED"/>
    <property type="match status" value="1"/>
</dbReference>
<dbReference type="Proteomes" id="UP001527090">
    <property type="component" value="Unassembled WGS sequence"/>
</dbReference>
<dbReference type="EMBL" id="JAMDLY010000017">
    <property type="protein sequence ID" value="MCY9532010.1"/>
    <property type="molecule type" value="Genomic_DNA"/>
</dbReference>
<accession>A0ABT4EFX3</accession>